<organism evidence="2 3">
    <name type="scientific">Stappia taiwanensis</name>
    <dbReference type="NCBI Taxonomy" id="992267"/>
    <lineage>
        <taxon>Bacteria</taxon>
        <taxon>Pseudomonadati</taxon>
        <taxon>Pseudomonadota</taxon>
        <taxon>Alphaproteobacteria</taxon>
        <taxon>Hyphomicrobiales</taxon>
        <taxon>Stappiaceae</taxon>
        <taxon>Stappia</taxon>
    </lineage>
</organism>
<sequence>MTETPTATGTPKGRSPSRWKYRLLVSLVLLVVALWSTYWAIGRGMAVDILRNTVEVAKTEGGRLACGDQSLGGYPFRFELRCTPLDVAAATGDSLSLGGLRAVALAYNPRQLIVEADAPARLVRSAGPAGLAVDATWRTARSSARLGDETVARMDLVVEAPAVDIALDGAGADIPFRVAADRAELHLRQSPEVAEDVDLAVRLAAVSTLPSVPAVDLFADMTVAGAAPLLGRSDGDWRALLASREALAIERLVLSSGKLSLQASGALWLDEAGRLSGSLPLTVAGVDQLAQALAPFFPPESTVPATLQGALMGFGSPVELDGVPAVTVPLRFEGGVARVGLIPIGRLGPLM</sequence>
<keyword evidence="1" id="KW-0812">Transmembrane</keyword>
<reference evidence="2 3" key="1">
    <citation type="submission" date="2020-07" db="EMBL/GenBank/DDBJ databases">
        <authorList>
            <person name="Li M."/>
        </authorList>
    </citation>
    <scope>NUCLEOTIDE SEQUENCE [LARGE SCALE GENOMIC DNA]</scope>
    <source>
        <strain evidence="2 3">DSM 23284</strain>
    </source>
</reference>
<dbReference type="AlphaFoldDB" id="A0A838XR35"/>
<evidence type="ECO:0000313" key="3">
    <source>
        <dbReference type="Proteomes" id="UP000559404"/>
    </source>
</evidence>
<dbReference type="InterPro" id="IPR018666">
    <property type="entry name" value="DUF2125"/>
</dbReference>
<evidence type="ECO:0000256" key="1">
    <source>
        <dbReference type="SAM" id="Phobius"/>
    </source>
</evidence>
<evidence type="ECO:0000313" key="2">
    <source>
        <dbReference type="EMBL" id="MBA4611521.1"/>
    </source>
</evidence>
<protein>
    <submittedName>
        <fullName evidence="2">DUF2125 domain-containing protein</fullName>
    </submittedName>
</protein>
<keyword evidence="1" id="KW-1133">Transmembrane helix</keyword>
<gene>
    <name evidence="2" type="ORF">H1W37_07665</name>
</gene>
<feature type="transmembrane region" description="Helical" evidence="1">
    <location>
        <begin position="21"/>
        <end position="41"/>
    </location>
</feature>
<dbReference type="RefSeq" id="WP_181759711.1">
    <property type="nucleotide sequence ID" value="NZ_BMCR01000006.1"/>
</dbReference>
<accession>A0A838XR35</accession>
<reference evidence="2 3" key="2">
    <citation type="submission" date="2020-08" db="EMBL/GenBank/DDBJ databases">
        <title>Stappia taiwanensis sp. nov., isolated from a coastal thermal spring.</title>
        <authorList>
            <person name="Kampfer P."/>
        </authorList>
    </citation>
    <scope>NUCLEOTIDE SEQUENCE [LARGE SCALE GENOMIC DNA]</scope>
    <source>
        <strain evidence="2 3">DSM 23284</strain>
    </source>
</reference>
<proteinExistence type="predicted"/>
<dbReference type="Proteomes" id="UP000559404">
    <property type="component" value="Unassembled WGS sequence"/>
</dbReference>
<keyword evidence="3" id="KW-1185">Reference proteome</keyword>
<dbReference type="Pfam" id="PF09898">
    <property type="entry name" value="DUF2125"/>
    <property type="match status" value="1"/>
</dbReference>
<name>A0A838XR35_9HYPH</name>
<comment type="caution">
    <text evidence="2">The sequence shown here is derived from an EMBL/GenBank/DDBJ whole genome shotgun (WGS) entry which is preliminary data.</text>
</comment>
<dbReference type="EMBL" id="JACEON010000005">
    <property type="protein sequence ID" value="MBA4611521.1"/>
    <property type="molecule type" value="Genomic_DNA"/>
</dbReference>
<keyword evidence="1" id="KW-0472">Membrane</keyword>